<sequence length="96" mass="11036">AGDHFQSDQKEKDLNLNRNDQRVILTKRARKVTNLIKKKEGAKNIIQNLEEKVSITKDNKHKLQEAEETSNTDIVKKSKGKESQVPQPEQMALNKK</sequence>
<feature type="non-terminal residue" evidence="2">
    <location>
        <position position="1"/>
    </location>
</feature>
<organism evidence="2 3">
    <name type="scientific">Gigaspora margarita</name>
    <dbReference type="NCBI Taxonomy" id="4874"/>
    <lineage>
        <taxon>Eukaryota</taxon>
        <taxon>Fungi</taxon>
        <taxon>Fungi incertae sedis</taxon>
        <taxon>Mucoromycota</taxon>
        <taxon>Glomeromycotina</taxon>
        <taxon>Glomeromycetes</taxon>
        <taxon>Diversisporales</taxon>
        <taxon>Gigasporaceae</taxon>
        <taxon>Gigaspora</taxon>
    </lineage>
</organism>
<proteinExistence type="predicted"/>
<gene>
    <name evidence="2" type="ORF">GMARGA_LOCUS37425</name>
</gene>
<evidence type="ECO:0000313" key="3">
    <source>
        <dbReference type="Proteomes" id="UP000789901"/>
    </source>
</evidence>
<name>A0ABN7X2G5_GIGMA</name>
<feature type="region of interest" description="Disordered" evidence="1">
    <location>
        <begin position="60"/>
        <end position="96"/>
    </location>
</feature>
<evidence type="ECO:0000256" key="1">
    <source>
        <dbReference type="SAM" id="MobiDB-lite"/>
    </source>
</evidence>
<protein>
    <submittedName>
        <fullName evidence="2">41917_t:CDS:1</fullName>
    </submittedName>
</protein>
<accession>A0ABN7X2G5</accession>
<dbReference type="Proteomes" id="UP000789901">
    <property type="component" value="Unassembled WGS sequence"/>
</dbReference>
<reference evidence="2 3" key="1">
    <citation type="submission" date="2021-06" db="EMBL/GenBank/DDBJ databases">
        <authorList>
            <person name="Kallberg Y."/>
            <person name="Tangrot J."/>
            <person name="Rosling A."/>
        </authorList>
    </citation>
    <scope>NUCLEOTIDE SEQUENCE [LARGE SCALE GENOMIC DNA]</scope>
    <source>
        <strain evidence="2 3">120-4 pot B 10/14</strain>
    </source>
</reference>
<comment type="caution">
    <text evidence="2">The sequence shown here is derived from an EMBL/GenBank/DDBJ whole genome shotgun (WGS) entry which is preliminary data.</text>
</comment>
<keyword evidence="3" id="KW-1185">Reference proteome</keyword>
<evidence type="ECO:0000313" key="2">
    <source>
        <dbReference type="EMBL" id="CAG8845040.1"/>
    </source>
</evidence>
<dbReference type="EMBL" id="CAJVQB010078008">
    <property type="protein sequence ID" value="CAG8845040.1"/>
    <property type="molecule type" value="Genomic_DNA"/>
</dbReference>